<sequence length="167" mass="19800">MKIAVMGYSGSGKSTLAKQLAVHYGIPLLYLDTVNFKENWQLRDREEGKEIVARFMQNESWVIDGNYSEFYQPERLSQADMIIILCFNRFVCMKQAFRRNHEYKGRSRESITQGCNEKIDPEFFLWLVYKQYSKARKTKFASIKAKYPNKTYLFKSRKELNAFLETL</sequence>
<accession>A0A9D1UEW9</accession>
<reference evidence="1" key="2">
    <citation type="submission" date="2021-04" db="EMBL/GenBank/DDBJ databases">
        <authorList>
            <person name="Gilroy R."/>
        </authorList>
    </citation>
    <scope>NUCLEOTIDE SEQUENCE</scope>
    <source>
        <strain evidence="1">421</strain>
    </source>
</reference>
<dbReference type="PANTHER" id="PTHR37816">
    <property type="entry name" value="YALI0E33011P"/>
    <property type="match status" value="1"/>
</dbReference>
<dbReference type="Proteomes" id="UP000824205">
    <property type="component" value="Unassembled WGS sequence"/>
</dbReference>
<dbReference type="EMBL" id="DXGE01000011">
    <property type="protein sequence ID" value="HIW85289.1"/>
    <property type="molecule type" value="Genomic_DNA"/>
</dbReference>
<dbReference type="SUPFAM" id="SSF52540">
    <property type="entry name" value="P-loop containing nucleoside triphosphate hydrolases"/>
    <property type="match status" value="1"/>
</dbReference>
<gene>
    <name evidence="1" type="ORF">IAA48_02225</name>
</gene>
<proteinExistence type="predicted"/>
<comment type="caution">
    <text evidence="1">The sequence shown here is derived from an EMBL/GenBank/DDBJ whole genome shotgun (WGS) entry which is preliminary data.</text>
</comment>
<organism evidence="1 2">
    <name type="scientific">Candidatus Eubacterium faecipullorum</name>
    <dbReference type="NCBI Taxonomy" id="2838571"/>
    <lineage>
        <taxon>Bacteria</taxon>
        <taxon>Bacillati</taxon>
        <taxon>Bacillota</taxon>
        <taxon>Clostridia</taxon>
        <taxon>Eubacteriales</taxon>
        <taxon>Eubacteriaceae</taxon>
        <taxon>Eubacterium</taxon>
    </lineage>
</organism>
<name>A0A9D1UEW9_9FIRM</name>
<evidence type="ECO:0000313" key="2">
    <source>
        <dbReference type="Proteomes" id="UP000824205"/>
    </source>
</evidence>
<dbReference type="InterPro" id="IPR027417">
    <property type="entry name" value="P-loop_NTPase"/>
</dbReference>
<evidence type="ECO:0000313" key="1">
    <source>
        <dbReference type="EMBL" id="HIW85289.1"/>
    </source>
</evidence>
<reference evidence="1" key="1">
    <citation type="journal article" date="2021" name="PeerJ">
        <title>Extensive microbial diversity within the chicken gut microbiome revealed by metagenomics and culture.</title>
        <authorList>
            <person name="Gilroy R."/>
            <person name="Ravi A."/>
            <person name="Getino M."/>
            <person name="Pursley I."/>
            <person name="Horton D.L."/>
            <person name="Alikhan N.F."/>
            <person name="Baker D."/>
            <person name="Gharbi K."/>
            <person name="Hall N."/>
            <person name="Watson M."/>
            <person name="Adriaenssens E.M."/>
            <person name="Foster-Nyarko E."/>
            <person name="Jarju S."/>
            <person name="Secka A."/>
            <person name="Antonio M."/>
            <person name="Oren A."/>
            <person name="Chaudhuri R.R."/>
            <person name="La Ragione R."/>
            <person name="Hildebrand F."/>
            <person name="Pallen M.J."/>
        </authorList>
    </citation>
    <scope>NUCLEOTIDE SEQUENCE</scope>
    <source>
        <strain evidence="1">421</strain>
    </source>
</reference>
<dbReference type="AlphaFoldDB" id="A0A9D1UEW9"/>
<protein>
    <submittedName>
        <fullName evidence="1">DNA topology modulation protein FlaR</fullName>
    </submittedName>
</protein>
<dbReference type="Gene3D" id="3.40.50.300">
    <property type="entry name" value="P-loop containing nucleotide triphosphate hydrolases"/>
    <property type="match status" value="1"/>
</dbReference>
<dbReference type="InterPro" id="IPR052922">
    <property type="entry name" value="Cytidylate_Kinase-2"/>
</dbReference>
<dbReference type="PANTHER" id="PTHR37816:SF3">
    <property type="entry name" value="MODULATES DNA TOPOLOGY"/>
    <property type="match status" value="1"/>
</dbReference>